<feature type="region of interest" description="Disordered" evidence="1">
    <location>
        <begin position="1"/>
        <end position="71"/>
    </location>
</feature>
<proteinExistence type="predicted"/>
<sequence length="71" mass="8455">MKQPPHHGRRQQECRPSRQCRRREDEVAATRSSRRQLHRFQAHAAAAQTLAEQSPRKEKPQELALPRDWVY</sequence>
<evidence type="ECO:0000313" key="2">
    <source>
        <dbReference type="EMBL" id="KAF0887869.1"/>
    </source>
</evidence>
<evidence type="ECO:0000256" key="1">
    <source>
        <dbReference type="SAM" id="MobiDB-lite"/>
    </source>
</evidence>
<accession>A0A6G1BIP2</accession>
<feature type="compositionally biased region" description="Basic residues" evidence="1">
    <location>
        <begin position="32"/>
        <end position="41"/>
    </location>
</feature>
<reference evidence="2 3" key="1">
    <citation type="submission" date="2019-11" db="EMBL/GenBank/DDBJ databases">
        <title>Whole genome sequence of Oryza granulata.</title>
        <authorList>
            <person name="Li W."/>
        </authorList>
    </citation>
    <scope>NUCLEOTIDE SEQUENCE [LARGE SCALE GENOMIC DNA]</scope>
    <source>
        <strain evidence="3">cv. Menghai</strain>
        <tissue evidence="2">Leaf</tissue>
    </source>
</reference>
<protein>
    <submittedName>
        <fullName evidence="2">Uncharacterized protein</fullName>
    </submittedName>
</protein>
<dbReference type="EMBL" id="SPHZ02000012">
    <property type="protein sequence ID" value="KAF0887869.1"/>
    <property type="molecule type" value="Genomic_DNA"/>
</dbReference>
<gene>
    <name evidence="2" type="ORF">E2562_004073</name>
</gene>
<dbReference type="Proteomes" id="UP000479710">
    <property type="component" value="Unassembled WGS sequence"/>
</dbReference>
<feature type="compositionally biased region" description="Low complexity" evidence="1">
    <location>
        <begin position="42"/>
        <end position="51"/>
    </location>
</feature>
<organism evidence="2 3">
    <name type="scientific">Oryza meyeriana var. granulata</name>
    <dbReference type="NCBI Taxonomy" id="110450"/>
    <lineage>
        <taxon>Eukaryota</taxon>
        <taxon>Viridiplantae</taxon>
        <taxon>Streptophyta</taxon>
        <taxon>Embryophyta</taxon>
        <taxon>Tracheophyta</taxon>
        <taxon>Spermatophyta</taxon>
        <taxon>Magnoliopsida</taxon>
        <taxon>Liliopsida</taxon>
        <taxon>Poales</taxon>
        <taxon>Poaceae</taxon>
        <taxon>BOP clade</taxon>
        <taxon>Oryzoideae</taxon>
        <taxon>Oryzeae</taxon>
        <taxon>Oryzinae</taxon>
        <taxon>Oryza</taxon>
        <taxon>Oryza meyeriana</taxon>
    </lineage>
</organism>
<comment type="caution">
    <text evidence="2">The sequence shown here is derived from an EMBL/GenBank/DDBJ whole genome shotgun (WGS) entry which is preliminary data.</text>
</comment>
<keyword evidence="3" id="KW-1185">Reference proteome</keyword>
<dbReference type="AlphaFoldDB" id="A0A6G1BIP2"/>
<evidence type="ECO:0000313" key="3">
    <source>
        <dbReference type="Proteomes" id="UP000479710"/>
    </source>
</evidence>
<feature type="compositionally biased region" description="Basic and acidic residues" evidence="1">
    <location>
        <begin position="10"/>
        <end position="28"/>
    </location>
</feature>
<name>A0A6G1BIP2_9ORYZ</name>